<keyword evidence="1" id="KW-0285">Flavoprotein</keyword>
<reference evidence="7" key="1">
    <citation type="submission" date="2022-02" db="EMBL/GenBank/DDBJ databases">
        <authorList>
            <person name="Leng L."/>
        </authorList>
    </citation>
    <scope>NUCLEOTIDE SEQUENCE</scope>
    <source>
        <strain evidence="7">JI</strain>
    </source>
</reference>
<dbReference type="PRINTS" id="PR00368">
    <property type="entry name" value="FADPNR"/>
</dbReference>
<gene>
    <name evidence="7" type="ORF">L7E55_11335</name>
</gene>
<dbReference type="InterPro" id="IPR036188">
    <property type="entry name" value="FAD/NAD-bd_sf"/>
</dbReference>
<keyword evidence="3" id="KW-0560">Oxidoreductase</keyword>
<dbReference type="Gene3D" id="3.50.50.60">
    <property type="entry name" value="FAD/NAD(P)-binding domain"/>
    <property type="match status" value="2"/>
</dbReference>
<comment type="caution">
    <text evidence="7">The sequence shown here is derived from an EMBL/GenBank/DDBJ whole genome shotgun (WGS) entry which is preliminary data.</text>
</comment>
<evidence type="ECO:0000256" key="4">
    <source>
        <dbReference type="ARBA" id="ARBA00023157"/>
    </source>
</evidence>
<evidence type="ECO:0000256" key="5">
    <source>
        <dbReference type="ARBA" id="ARBA00023284"/>
    </source>
</evidence>
<name>A0A9X4H4R5_9FIRM</name>
<dbReference type="EMBL" id="JAKOAV010000021">
    <property type="protein sequence ID" value="MDF9408943.1"/>
    <property type="molecule type" value="Genomic_DNA"/>
</dbReference>
<keyword evidence="8" id="KW-1185">Reference proteome</keyword>
<keyword evidence="4" id="KW-1015">Disulfide bond</keyword>
<dbReference type="PANTHER" id="PTHR48105">
    <property type="entry name" value="THIOREDOXIN REDUCTASE 1-RELATED-RELATED"/>
    <property type="match status" value="1"/>
</dbReference>
<evidence type="ECO:0000313" key="7">
    <source>
        <dbReference type="EMBL" id="MDF9408943.1"/>
    </source>
</evidence>
<evidence type="ECO:0000259" key="6">
    <source>
        <dbReference type="Pfam" id="PF07992"/>
    </source>
</evidence>
<dbReference type="Pfam" id="PF07992">
    <property type="entry name" value="Pyr_redox_2"/>
    <property type="match status" value="1"/>
</dbReference>
<feature type="domain" description="FAD/NAD(P)-binding" evidence="6">
    <location>
        <begin position="2"/>
        <end position="288"/>
    </location>
</feature>
<organism evidence="7 8">
    <name type="scientific">Pelotomaculum isophthalicicum JI</name>
    <dbReference type="NCBI Taxonomy" id="947010"/>
    <lineage>
        <taxon>Bacteria</taxon>
        <taxon>Bacillati</taxon>
        <taxon>Bacillota</taxon>
        <taxon>Clostridia</taxon>
        <taxon>Eubacteriales</taxon>
        <taxon>Desulfotomaculaceae</taxon>
        <taxon>Pelotomaculum</taxon>
    </lineage>
</organism>
<dbReference type="SUPFAM" id="SSF51905">
    <property type="entry name" value="FAD/NAD(P)-binding domain"/>
    <property type="match status" value="1"/>
</dbReference>
<evidence type="ECO:0000313" key="8">
    <source>
        <dbReference type="Proteomes" id="UP001154312"/>
    </source>
</evidence>
<evidence type="ECO:0000256" key="1">
    <source>
        <dbReference type="ARBA" id="ARBA00022630"/>
    </source>
</evidence>
<dbReference type="PRINTS" id="PR00469">
    <property type="entry name" value="PNDRDTASEII"/>
</dbReference>
<dbReference type="RefSeq" id="WP_277444350.1">
    <property type="nucleotide sequence ID" value="NZ_JAKOAV010000021.1"/>
</dbReference>
<proteinExistence type="predicted"/>
<dbReference type="GO" id="GO:0016668">
    <property type="term" value="F:oxidoreductase activity, acting on a sulfur group of donors, NAD(P) as acceptor"/>
    <property type="evidence" value="ECO:0007669"/>
    <property type="project" value="UniProtKB-ARBA"/>
</dbReference>
<keyword evidence="2" id="KW-0274">FAD</keyword>
<sequence>MYDVAIVGMGPAGMTAAVYAARKKLKTLLIGKEWGGQIARTSEVENYMGFQLITGQELMRKFEEQVNEYPVEKILDEVISAGSQKENFIVATKGGQQYFARTLIIATGKQPRWLNVPGEKEFIGKGVSYCSICDAPLFQGKKVAVIGGGNSAITAAYDLIKIASHVYVVSLDDWKSDPALSDKIKDAPNLTKMAGYQTLSINGEQTVKNIFLKSVREPFRETNLEVQGVFIEIGTVPTTDFLSGFINLNDYGEIVVDCSCNTSVPGVFASGDATTAPEKQVIVAAGEGAKAALSAFKYILEN</sequence>
<dbReference type="PROSITE" id="PS00573">
    <property type="entry name" value="PYRIDINE_REDOX_2"/>
    <property type="match status" value="1"/>
</dbReference>
<dbReference type="InterPro" id="IPR008255">
    <property type="entry name" value="Pyr_nucl-diS_OxRdtase_2_AS"/>
</dbReference>
<keyword evidence="5" id="KW-0676">Redox-active center</keyword>
<dbReference type="InterPro" id="IPR050097">
    <property type="entry name" value="Ferredoxin-NADP_redctase_2"/>
</dbReference>
<accession>A0A9X4H4R5</accession>
<dbReference type="Proteomes" id="UP001154312">
    <property type="component" value="Unassembled WGS sequence"/>
</dbReference>
<evidence type="ECO:0000256" key="2">
    <source>
        <dbReference type="ARBA" id="ARBA00022827"/>
    </source>
</evidence>
<evidence type="ECO:0000256" key="3">
    <source>
        <dbReference type="ARBA" id="ARBA00023002"/>
    </source>
</evidence>
<dbReference type="AlphaFoldDB" id="A0A9X4H4R5"/>
<dbReference type="InterPro" id="IPR023753">
    <property type="entry name" value="FAD/NAD-binding_dom"/>
</dbReference>
<protein>
    <submittedName>
        <fullName evidence="7">FAD-dependent oxidoreductase</fullName>
    </submittedName>
</protein>